<dbReference type="PANTHER" id="PTHR22916:SF3">
    <property type="entry name" value="UDP-GLCNAC:BETAGAL BETA-1,3-N-ACETYLGLUCOSAMINYLTRANSFERASE-LIKE PROTEIN 1"/>
    <property type="match status" value="1"/>
</dbReference>
<dbReference type="Proteomes" id="UP000698924">
    <property type="component" value="Unassembled WGS sequence"/>
</dbReference>
<keyword evidence="1" id="KW-1133">Transmembrane helix</keyword>
<feature type="domain" description="Glycosyltransferase 2-like" evidence="2">
    <location>
        <begin position="8"/>
        <end position="128"/>
    </location>
</feature>
<sequence length="261" mass="30457">MKDFGLVSIITPTWNCARFIEKTIQSVQAQTYQNWEMIIVDDCSTDDTYEVVKPYIDKDNRIKYRCNEKNSGAAITRNNALKIAHGRWIAFLDSDDLWKSDKLEKQLSFMHNHSLCFSYTNYVEIDENSKELGVKVTGPQKINYFGMYAYCWPGCLTVIYDSSVVGLIQIEDIKKNNDYAMWLKVIRKARSCHLLNETLAFYRKRVGSISNHSYMSLIIWHYNLFREAEHRSIITSIFCVFINLCAGVLKKILFVKNYNTL</sequence>
<accession>A0AA40ZR26</accession>
<dbReference type="CDD" id="cd00761">
    <property type="entry name" value="Glyco_tranf_GTA_type"/>
    <property type="match status" value="1"/>
</dbReference>
<dbReference type="EMBL" id="JACJMO010000002">
    <property type="protein sequence ID" value="MBM6856391.1"/>
    <property type="molecule type" value="Genomic_DNA"/>
</dbReference>
<gene>
    <name evidence="3" type="ORF">H6D15_02015</name>
</gene>
<dbReference type="RefSeq" id="WP_204970912.1">
    <property type="nucleotide sequence ID" value="NZ_JAAZTS010000002.1"/>
</dbReference>
<feature type="transmembrane region" description="Helical" evidence="1">
    <location>
        <begin position="233"/>
        <end position="253"/>
    </location>
</feature>
<evidence type="ECO:0000259" key="2">
    <source>
        <dbReference type="Pfam" id="PF00535"/>
    </source>
</evidence>
<organism evidence="3 4">
    <name type="scientific">Caecibacteroides pullorum</name>
    <dbReference type="NCBI Taxonomy" id="2725562"/>
    <lineage>
        <taxon>Bacteria</taxon>
        <taxon>Pseudomonadati</taxon>
        <taxon>Bacteroidota</taxon>
        <taxon>Bacteroidia</taxon>
        <taxon>Bacteroidales</taxon>
        <taxon>Bacteroidaceae</taxon>
        <taxon>Caecibacteroides</taxon>
    </lineage>
</organism>
<keyword evidence="4" id="KW-1185">Reference proteome</keyword>
<keyword evidence="1" id="KW-0812">Transmembrane</keyword>
<evidence type="ECO:0000313" key="3">
    <source>
        <dbReference type="EMBL" id="MBM6856391.1"/>
    </source>
</evidence>
<dbReference type="PANTHER" id="PTHR22916">
    <property type="entry name" value="GLYCOSYLTRANSFERASE"/>
    <property type="match status" value="1"/>
</dbReference>
<dbReference type="GO" id="GO:0016758">
    <property type="term" value="F:hexosyltransferase activity"/>
    <property type="evidence" value="ECO:0007669"/>
    <property type="project" value="UniProtKB-ARBA"/>
</dbReference>
<dbReference type="Gene3D" id="3.90.550.10">
    <property type="entry name" value="Spore Coat Polysaccharide Biosynthesis Protein SpsA, Chain A"/>
    <property type="match status" value="1"/>
</dbReference>
<dbReference type="SUPFAM" id="SSF53448">
    <property type="entry name" value="Nucleotide-diphospho-sugar transferases"/>
    <property type="match status" value="1"/>
</dbReference>
<name>A0AA40ZR26_9BACT</name>
<dbReference type="AlphaFoldDB" id="A0AA40ZR26"/>
<comment type="caution">
    <text evidence="3">The sequence shown here is derived from an EMBL/GenBank/DDBJ whole genome shotgun (WGS) entry which is preliminary data.</text>
</comment>
<evidence type="ECO:0000313" key="4">
    <source>
        <dbReference type="Proteomes" id="UP000698924"/>
    </source>
</evidence>
<reference evidence="3 4" key="1">
    <citation type="journal article" date="2021" name="Sci. Rep.">
        <title>The distribution of antibiotic resistance genes in chicken gut microbiota commensals.</title>
        <authorList>
            <person name="Juricova H."/>
            <person name="Matiasovicova J."/>
            <person name="Kubasova T."/>
            <person name="Cejkova D."/>
            <person name="Rychlik I."/>
        </authorList>
    </citation>
    <scope>NUCLEOTIDE SEQUENCE [LARGE SCALE GENOMIC DNA]</scope>
    <source>
        <strain evidence="3 4">An421</strain>
    </source>
</reference>
<dbReference type="InterPro" id="IPR029044">
    <property type="entry name" value="Nucleotide-diphossugar_trans"/>
</dbReference>
<evidence type="ECO:0000256" key="1">
    <source>
        <dbReference type="SAM" id="Phobius"/>
    </source>
</evidence>
<protein>
    <submittedName>
        <fullName evidence="3">Glycosyltransferase family 2 protein</fullName>
    </submittedName>
</protein>
<dbReference type="InterPro" id="IPR001173">
    <property type="entry name" value="Glyco_trans_2-like"/>
</dbReference>
<proteinExistence type="predicted"/>
<dbReference type="Pfam" id="PF00535">
    <property type="entry name" value="Glycos_transf_2"/>
    <property type="match status" value="1"/>
</dbReference>
<keyword evidence="1" id="KW-0472">Membrane</keyword>